<dbReference type="InterPro" id="IPR023393">
    <property type="entry name" value="START-like_dom_sf"/>
</dbReference>
<dbReference type="CDD" id="cd07821">
    <property type="entry name" value="PYR_PYL_RCAR_like"/>
    <property type="match status" value="1"/>
</dbReference>
<comment type="caution">
    <text evidence="1">The sequence shown here is derived from an EMBL/GenBank/DDBJ whole genome shotgun (WGS) entry which is preliminary data.</text>
</comment>
<evidence type="ECO:0000313" key="1">
    <source>
        <dbReference type="EMBL" id="MFB9523236.1"/>
    </source>
</evidence>
<proteinExistence type="predicted"/>
<gene>
    <name evidence="1" type="ORF">ACFFTU_25160</name>
</gene>
<organism evidence="1 2">
    <name type="scientific">Streptomyces cremeus</name>
    <dbReference type="NCBI Taxonomy" id="66881"/>
    <lineage>
        <taxon>Bacteria</taxon>
        <taxon>Bacillati</taxon>
        <taxon>Actinomycetota</taxon>
        <taxon>Actinomycetes</taxon>
        <taxon>Kitasatosporales</taxon>
        <taxon>Streptomycetaceae</taxon>
        <taxon>Streptomyces</taxon>
    </lineage>
</organism>
<reference evidence="1 2" key="1">
    <citation type="submission" date="2024-09" db="EMBL/GenBank/DDBJ databases">
        <authorList>
            <person name="Sun Q."/>
            <person name="Mori K."/>
        </authorList>
    </citation>
    <scope>NUCLEOTIDE SEQUENCE [LARGE SCALE GENOMIC DNA]</scope>
    <source>
        <strain evidence="1 2">JCM 4362</strain>
    </source>
</reference>
<keyword evidence="2" id="KW-1185">Reference proteome</keyword>
<dbReference type="PANTHER" id="PTHR39332:SF7">
    <property type="entry name" value="SRPBCC FAMILY PROTEIN"/>
    <property type="match status" value="1"/>
</dbReference>
<sequence length="144" mass="15273">MTTHTLRRTAVVPATPAEVWELIGGFGGLGAWHPHVPPSTVEEDADPETPGAVRVFTIDGRVVARERLLGKEAAAYTYTVIDPMLPVTDYVATLAVRPHADGAEIDWSAEYAGADEVVPQVEAVFGDGTYGTGLAALRERFAAG</sequence>
<dbReference type="Pfam" id="PF10604">
    <property type="entry name" value="Polyketide_cyc2"/>
    <property type="match status" value="1"/>
</dbReference>
<dbReference type="EMBL" id="JBHMCR010000017">
    <property type="protein sequence ID" value="MFB9523236.1"/>
    <property type="molecule type" value="Genomic_DNA"/>
</dbReference>
<dbReference type="PANTHER" id="PTHR39332">
    <property type="entry name" value="BLL4707 PROTEIN"/>
    <property type="match status" value="1"/>
</dbReference>
<dbReference type="InterPro" id="IPR019587">
    <property type="entry name" value="Polyketide_cyclase/dehydratase"/>
</dbReference>
<dbReference type="Gene3D" id="3.30.530.20">
    <property type="match status" value="1"/>
</dbReference>
<dbReference type="Proteomes" id="UP001589718">
    <property type="component" value="Unassembled WGS sequence"/>
</dbReference>
<evidence type="ECO:0000313" key="2">
    <source>
        <dbReference type="Proteomes" id="UP001589718"/>
    </source>
</evidence>
<dbReference type="SUPFAM" id="SSF55961">
    <property type="entry name" value="Bet v1-like"/>
    <property type="match status" value="1"/>
</dbReference>
<dbReference type="RefSeq" id="WP_345225928.1">
    <property type="nucleotide sequence ID" value="NZ_BAAAXE010000013.1"/>
</dbReference>
<accession>A0ABV5PJ79</accession>
<name>A0ABV5PJ79_STRCM</name>
<protein>
    <submittedName>
        <fullName evidence="1">SRPBCC family protein</fullName>
    </submittedName>
</protein>